<reference evidence="1 2" key="1">
    <citation type="submission" date="2021-06" db="EMBL/GenBank/DDBJ databases">
        <title>Caerostris extrusa draft genome.</title>
        <authorList>
            <person name="Kono N."/>
            <person name="Arakawa K."/>
        </authorList>
    </citation>
    <scope>NUCLEOTIDE SEQUENCE [LARGE SCALE GENOMIC DNA]</scope>
</reference>
<gene>
    <name evidence="1" type="ORF">CEXT_385511</name>
</gene>
<evidence type="ECO:0000313" key="1">
    <source>
        <dbReference type="EMBL" id="GIY19694.1"/>
    </source>
</evidence>
<comment type="caution">
    <text evidence="1">The sequence shown here is derived from an EMBL/GenBank/DDBJ whole genome shotgun (WGS) entry which is preliminary data.</text>
</comment>
<evidence type="ECO:0000313" key="2">
    <source>
        <dbReference type="Proteomes" id="UP001054945"/>
    </source>
</evidence>
<proteinExistence type="predicted"/>
<dbReference type="Proteomes" id="UP001054945">
    <property type="component" value="Unassembled WGS sequence"/>
</dbReference>
<keyword evidence="2" id="KW-1185">Reference proteome</keyword>
<sequence>MTAAGLLTTAIQELKKSCVFCGGKQYSSLDCFSVQRMGLAESKNSLKEKVFASFWTPSPILSCIFKVRHLWGNTCAFNVRSSRLKNKETQKKDEVKVPEK</sequence>
<name>A0AAV4RFA7_CAEEX</name>
<dbReference type="AlphaFoldDB" id="A0AAV4RFA7"/>
<protein>
    <submittedName>
        <fullName evidence="1">Uncharacterized protein</fullName>
    </submittedName>
</protein>
<organism evidence="1 2">
    <name type="scientific">Caerostris extrusa</name>
    <name type="common">Bark spider</name>
    <name type="synonym">Caerostris bankana</name>
    <dbReference type="NCBI Taxonomy" id="172846"/>
    <lineage>
        <taxon>Eukaryota</taxon>
        <taxon>Metazoa</taxon>
        <taxon>Ecdysozoa</taxon>
        <taxon>Arthropoda</taxon>
        <taxon>Chelicerata</taxon>
        <taxon>Arachnida</taxon>
        <taxon>Araneae</taxon>
        <taxon>Araneomorphae</taxon>
        <taxon>Entelegynae</taxon>
        <taxon>Araneoidea</taxon>
        <taxon>Araneidae</taxon>
        <taxon>Caerostris</taxon>
    </lineage>
</organism>
<accession>A0AAV4RFA7</accession>
<dbReference type="EMBL" id="BPLR01007783">
    <property type="protein sequence ID" value="GIY19694.1"/>
    <property type="molecule type" value="Genomic_DNA"/>
</dbReference>